<dbReference type="KEGG" id="rcf:Poly24_04410"/>
<dbReference type="AlphaFoldDB" id="A0A518JMH9"/>
<keyword evidence="3" id="KW-1185">Reference proteome</keyword>
<organism evidence="2 3">
    <name type="scientific">Rosistilla carotiformis</name>
    <dbReference type="NCBI Taxonomy" id="2528017"/>
    <lineage>
        <taxon>Bacteria</taxon>
        <taxon>Pseudomonadati</taxon>
        <taxon>Planctomycetota</taxon>
        <taxon>Planctomycetia</taxon>
        <taxon>Pirellulales</taxon>
        <taxon>Pirellulaceae</taxon>
        <taxon>Rosistilla</taxon>
    </lineage>
</organism>
<feature type="region of interest" description="Disordered" evidence="1">
    <location>
        <begin position="1"/>
        <end position="33"/>
    </location>
</feature>
<reference evidence="2 3" key="1">
    <citation type="submission" date="2019-02" db="EMBL/GenBank/DDBJ databases">
        <title>Deep-cultivation of Planctomycetes and their phenomic and genomic characterization uncovers novel biology.</title>
        <authorList>
            <person name="Wiegand S."/>
            <person name="Jogler M."/>
            <person name="Boedeker C."/>
            <person name="Pinto D."/>
            <person name="Vollmers J."/>
            <person name="Rivas-Marin E."/>
            <person name="Kohn T."/>
            <person name="Peeters S.H."/>
            <person name="Heuer A."/>
            <person name="Rast P."/>
            <person name="Oberbeckmann S."/>
            <person name="Bunk B."/>
            <person name="Jeske O."/>
            <person name="Meyerdierks A."/>
            <person name="Storesund J.E."/>
            <person name="Kallscheuer N."/>
            <person name="Luecker S."/>
            <person name="Lage O.M."/>
            <person name="Pohl T."/>
            <person name="Merkel B.J."/>
            <person name="Hornburger P."/>
            <person name="Mueller R.-W."/>
            <person name="Bruemmer F."/>
            <person name="Labrenz M."/>
            <person name="Spormann A.M."/>
            <person name="Op den Camp H."/>
            <person name="Overmann J."/>
            <person name="Amann R."/>
            <person name="Jetten M.S.M."/>
            <person name="Mascher T."/>
            <person name="Medema M.H."/>
            <person name="Devos D.P."/>
            <person name="Kaster A.-K."/>
            <person name="Ovreas L."/>
            <person name="Rohde M."/>
            <person name="Galperin M.Y."/>
            <person name="Jogler C."/>
        </authorList>
    </citation>
    <scope>NUCLEOTIDE SEQUENCE [LARGE SCALE GENOMIC DNA]</scope>
    <source>
        <strain evidence="2 3">Poly24</strain>
    </source>
</reference>
<gene>
    <name evidence="2" type="ORF">Poly24_04410</name>
</gene>
<name>A0A518JMH9_9BACT</name>
<protein>
    <submittedName>
        <fullName evidence="2">Uncharacterized protein</fullName>
    </submittedName>
</protein>
<proteinExistence type="predicted"/>
<dbReference type="Proteomes" id="UP000315082">
    <property type="component" value="Chromosome"/>
</dbReference>
<evidence type="ECO:0000313" key="3">
    <source>
        <dbReference type="Proteomes" id="UP000315082"/>
    </source>
</evidence>
<dbReference type="EMBL" id="CP036348">
    <property type="protein sequence ID" value="QDV66753.1"/>
    <property type="molecule type" value="Genomic_DNA"/>
</dbReference>
<evidence type="ECO:0000313" key="2">
    <source>
        <dbReference type="EMBL" id="QDV66753.1"/>
    </source>
</evidence>
<sequence>MHLSTPSFTRPAELGGSGNERLASFPGRAIPLD</sequence>
<evidence type="ECO:0000256" key="1">
    <source>
        <dbReference type="SAM" id="MobiDB-lite"/>
    </source>
</evidence>
<accession>A0A518JMH9</accession>